<reference evidence="25" key="1">
    <citation type="submission" date="2025-08" db="UniProtKB">
        <authorList>
            <consortium name="RefSeq"/>
        </authorList>
    </citation>
    <scope>IDENTIFICATION</scope>
    <source>
        <strain evidence="25">Wakin</strain>
        <tissue evidence="25">Muscle</tissue>
    </source>
</reference>
<dbReference type="FunFam" id="2.60.40.2030:FF:000002">
    <property type="entry name" value="sodium/calcium exchanger 3 isoform X1"/>
    <property type="match status" value="1"/>
</dbReference>
<dbReference type="FunFam" id="2.60.40.2030:FF:000001">
    <property type="entry name" value="sodium/calcium exchanger 1 isoform X1"/>
    <property type="match status" value="1"/>
</dbReference>
<feature type="compositionally biased region" description="Basic and acidic residues" evidence="20">
    <location>
        <begin position="639"/>
        <end position="650"/>
    </location>
</feature>
<evidence type="ECO:0000256" key="3">
    <source>
        <dbReference type="ARBA" id="ARBA00022448"/>
    </source>
</evidence>
<dbReference type="SUPFAM" id="SSF141072">
    <property type="entry name" value="CalX-like"/>
    <property type="match status" value="2"/>
</dbReference>
<sequence length="942" mass="104853">MMRHRETSPRLFLSFQCLVIMVILLCNVHHVTAEHASDHSQDHSSPSNKSLSCGGSATCAPGVILPMWEPPNPSFGDKVARATVYFVAMVYMFLGVSIIADRFMASIEVITSQEKEITIKKSNGETTTTTVRVWNETVSNLTLMALGSSAPEILLSVIEVCGHNFEAGDLGPSTIVGSAAFNMFVIIGICVYVVPDGEHRKVKHLRVFFVTATWSIFAYLWLYLILAVISPGVVQVWEGLLTLFFFPICVVFAWIADRRLLFYKYVYKRYRAGKHRGMIIETEGDRPLPSKVDIEMDGKMLNSHAVDFLDGTLALELEDKDLDDEEARREMAKILKELKQKHPDKEVEQLIELANYQVLSQQQKSRAFYRCQATRLMTGAGNILKKHAADQARKAVSMQEVRSDTGENDPISKIFFDPGSYQCLENCGTVAVNVIRRGGDLNQMVSVEFRTEDGTANAGSDYEFTEGTVVFKSGETQKEIRVGIIDDDIFEEDENFLIHLSNVRVLHEGDEPETTEANHMETIATLGVPSTATVTIFDDDHAGIFTFEEPVTHISESVGVMEVKVLRTSGARGVVSLPYKTIEGTARGGGEDFEDSHGILEFQNDEIFKTIKVRIIDDEEYEKNKSFFLEIGEPQLVETNEKKDEEKEAGLEEAEPLTGEEEEERRIAEMGKPMLGDHPKLEVIIEESYEFKNTVDKLIKKTNLALLVGTNSWRDQFIEAITVSAGEDDDEEECGEEKLPSCFDYVMHFLTVFWKVLFAFVPPTDYWNGWACFVVSIIMIGVLTAFIGDLASHFGCTIGLKDSVTAVVFVALGTSVPDTFASKVAAIQDQYADASIGNVTGSNAVNVFLGIGVAWSIAAIYHNSKGHEFKVEPGNLAFSVTLFTIFAFICVAVLMYRRRPDIGGELGGPRTAKGLTTMLFVSLWLLYILFSSLEAYCHIKGF</sequence>
<feature type="region of interest" description="Disordered" evidence="20">
    <location>
        <begin position="638"/>
        <end position="665"/>
    </location>
</feature>
<proteinExistence type="inferred from homology"/>
<feature type="transmembrane region" description="Helical" evidence="21">
    <location>
        <begin position="876"/>
        <end position="896"/>
    </location>
</feature>
<keyword evidence="13 21" id="KW-1133">Transmembrane helix</keyword>
<dbReference type="Gene3D" id="1.20.1420.30">
    <property type="entry name" value="NCX, central ion-binding region"/>
    <property type="match status" value="2"/>
</dbReference>
<evidence type="ECO:0000256" key="17">
    <source>
        <dbReference type="ARBA" id="ARBA00023180"/>
    </source>
</evidence>
<dbReference type="PRINTS" id="PR01259">
    <property type="entry name" value="NACAEXCHNGR"/>
</dbReference>
<evidence type="ECO:0000256" key="8">
    <source>
        <dbReference type="ARBA" id="ARBA00022723"/>
    </source>
</evidence>
<feature type="compositionally biased region" description="Acidic residues" evidence="20">
    <location>
        <begin position="651"/>
        <end position="663"/>
    </location>
</feature>
<protein>
    <submittedName>
        <fullName evidence="25">Sodium/calcium exchanger 1b isoform X2</fullName>
    </submittedName>
</protein>
<dbReference type="GO" id="GO:0098703">
    <property type="term" value="P:calcium ion import across plasma membrane"/>
    <property type="evidence" value="ECO:0007669"/>
    <property type="project" value="TreeGrafter"/>
</dbReference>
<keyword evidence="8" id="KW-0479">Metal-binding</keyword>
<evidence type="ECO:0000256" key="12">
    <source>
        <dbReference type="ARBA" id="ARBA00022860"/>
    </source>
</evidence>
<dbReference type="InterPro" id="IPR003644">
    <property type="entry name" value="Calx_beta"/>
</dbReference>
<evidence type="ECO:0000256" key="7">
    <source>
        <dbReference type="ARBA" id="ARBA00022692"/>
    </source>
</evidence>
<evidence type="ECO:0000256" key="4">
    <source>
        <dbReference type="ARBA" id="ARBA00022449"/>
    </source>
</evidence>
<organism evidence="24 25">
    <name type="scientific">Carassius auratus</name>
    <name type="common">Goldfish</name>
    <dbReference type="NCBI Taxonomy" id="7957"/>
    <lineage>
        <taxon>Eukaryota</taxon>
        <taxon>Metazoa</taxon>
        <taxon>Chordata</taxon>
        <taxon>Craniata</taxon>
        <taxon>Vertebrata</taxon>
        <taxon>Euteleostomi</taxon>
        <taxon>Actinopterygii</taxon>
        <taxon>Neopterygii</taxon>
        <taxon>Teleostei</taxon>
        <taxon>Ostariophysi</taxon>
        <taxon>Cypriniformes</taxon>
        <taxon>Cyprinidae</taxon>
        <taxon>Cyprininae</taxon>
        <taxon>Carassius</taxon>
    </lineage>
</organism>
<evidence type="ECO:0000256" key="1">
    <source>
        <dbReference type="ARBA" id="ARBA00004651"/>
    </source>
</evidence>
<accession>A0A6P6R7H3</accession>
<evidence type="ECO:0000256" key="6">
    <source>
        <dbReference type="ARBA" id="ARBA00022568"/>
    </source>
</evidence>
<evidence type="ECO:0000313" key="24">
    <source>
        <dbReference type="Proteomes" id="UP000515129"/>
    </source>
</evidence>
<evidence type="ECO:0000256" key="14">
    <source>
        <dbReference type="ARBA" id="ARBA00023053"/>
    </source>
</evidence>
<keyword evidence="24" id="KW-1185">Reference proteome</keyword>
<dbReference type="GO" id="GO:0098794">
    <property type="term" value="C:postsynapse"/>
    <property type="evidence" value="ECO:0007669"/>
    <property type="project" value="TreeGrafter"/>
</dbReference>
<feature type="transmembrane region" description="Helical" evidence="21">
    <location>
        <begin position="917"/>
        <end position="936"/>
    </location>
</feature>
<dbReference type="GO" id="GO:0046872">
    <property type="term" value="F:metal ion binding"/>
    <property type="evidence" value="ECO:0007669"/>
    <property type="project" value="UniProtKB-KW"/>
</dbReference>
<feature type="transmembrane region" description="Helical" evidence="21">
    <location>
        <begin position="175"/>
        <end position="195"/>
    </location>
</feature>
<dbReference type="SMART" id="SM00237">
    <property type="entry name" value="Calx_beta"/>
    <property type="match status" value="2"/>
</dbReference>
<evidence type="ECO:0000256" key="22">
    <source>
        <dbReference type="SAM" id="SignalP"/>
    </source>
</evidence>
<keyword evidence="17" id="KW-0325">Glycoprotein</keyword>
<dbReference type="AlphaFoldDB" id="A0A6P6R7H3"/>
<dbReference type="RefSeq" id="XP_026141381.1">
    <property type="nucleotide sequence ID" value="XM_026285596.1"/>
</dbReference>
<evidence type="ECO:0000259" key="23">
    <source>
        <dbReference type="PROSITE" id="PS50076"/>
    </source>
</evidence>
<dbReference type="PANTHER" id="PTHR11878:SF6">
    <property type="entry name" value="SODIUM_CALCIUM EXCHANGER 1"/>
    <property type="match status" value="1"/>
</dbReference>
<evidence type="ECO:0000256" key="2">
    <source>
        <dbReference type="ARBA" id="ARBA00007489"/>
    </source>
</evidence>
<dbReference type="NCBIfam" id="TIGR00845">
    <property type="entry name" value="caca"/>
    <property type="match status" value="1"/>
</dbReference>
<evidence type="ECO:0000256" key="10">
    <source>
        <dbReference type="ARBA" id="ARBA00022737"/>
    </source>
</evidence>
<evidence type="ECO:0000256" key="18">
    <source>
        <dbReference type="ARBA" id="ARBA00023201"/>
    </source>
</evidence>
<keyword evidence="7 21" id="KW-0812">Transmembrane</keyword>
<evidence type="ECO:0000256" key="21">
    <source>
        <dbReference type="SAM" id="Phobius"/>
    </source>
</evidence>
<keyword evidence="6" id="KW-0109">Calcium transport</keyword>
<dbReference type="FunFam" id="1.20.1420.30:FF:000001">
    <property type="entry name" value="sodium/calcium exchanger 1 isoform X1"/>
    <property type="match status" value="1"/>
</dbReference>
<keyword evidence="9 22" id="KW-0732">Signal</keyword>
<comment type="similarity">
    <text evidence="2">Belongs to the Ca(2+):cation antiporter (CaCA) (TC 2.A.19) family. SLC8 subfamily.</text>
</comment>
<evidence type="ECO:0000256" key="9">
    <source>
        <dbReference type="ARBA" id="ARBA00022729"/>
    </source>
</evidence>
<dbReference type="GO" id="GO:0030424">
    <property type="term" value="C:axon"/>
    <property type="evidence" value="ECO:0007669"/>
    <property type="project" value="TreeGrafter"/>
</dbReference>
<keyword evidence="10" id="KW-0677">Repeat</keyword>
<dbReference type="InterPro" id="IPR044880">
    <property type="entry name" value="NCX_ion-bd_dom_sf"/>
</dbReference>
<dbReference type="Pfam" id="PF03160">
    <property type="entry name" value="Calx-beta"/>
    <property type="match status" value="1"/>
</dbReference>
<dbReference type="InterPro" id="IPR004837">
    <property type="entry name" value="NaCa_Exmemb"/>
</dbReference>
<dbReference type="InterPro" id="IPR001623">
    <property type="entry name" value="DnaJ_domain"/>
</dbReference>
<dbReference type="Pfam" id="PF16494">
    <property type="entry name" value="Na_Ca_ex_C"/>
    <property type="match status" value="1"/>
</dbReference>
<dbReference type="CTD" id="797199"/>
<feature type="transmembrane region" description="Helical" evidence="21">
    <location>
        <begin position="207"/>
        <end position="230"/>
    </location>
</feature>
<evidence type="ECO:0000256" key="20">
    <source>
        <dbReference type="SAM" id="MobiDB-lite"/>
    </source>
</evidence>
<comment type="catalytic activity">
    <reaction evidence="19">
        <text>Ca(2+)(in) + 3 Na(+)(out) = Ca(2+)(out) + 3 Na(+)(in)</text>
        <dbReference type="Rhea" id="RHEA:69955"/>
        <dbReference type="ChEBI" id="CHEBI:29101"/>
        <dbReference type="ChEBI" id="CHEBI:29108"/>
    </reaction>
</comment>
<evidence type="ECO:0000256" key="13">
    <source>
        <dbReference type="ARBA" id="ARBA00022989"/>
    </source>
</evidence>
<dbReference type="InterPro" id="IPR038081">
    <property type="entry name" value="CalX-like_sf"/>
</dbReference>
<name>A0A6P6R7H3_CARAU</name>
<evidence type="ECO:0000256" key="16">
    <source>
        <dbReference type="ARBA" id="ARBA00023136"/>
    </source>
</evidence>
<feature type="transmembrane region" description="Helical" evidence="21">
    <location>
        <begin position="236"/>
        <end position="256"/>
    </location>
</feature>
<feature type="transmembrane region" description="Helical" evidence="21">
    <location>
        <begin position="80"/>
        <end position="100"/>
    </location>
</feature>
<keyword evidence="5" id="KW-1003">Cell membrane</keyword>
<keyword evidence="18" id="KW-0739">Sodium transport</keyword>
<dbReference type="InterPro" id="IPR051171">
    <property type="entry name" value="CaCA"/>
</dbReference>
<dbReference type="Proteomes" id="UP000515129">
    <property type="component" value="Chromosome 17"/>
</dbReference>
<dbReference type="FunFam" id="1.20.1420.30:FF:000003">
    <property type="entry name" value="sodium/calcium exchanger 1 isoform X1"/>
    <property type="match status" value="1"/>
</dbReference>
<keyword evidence="12" id="KW-0112">Calmodulin-binding</keyword>
<dbReference type="InterPro" id="IPR032452">
    <property type="entry name" value="Na_Ca_Ex_C-exten"/>
</dbReference>
<feature type="domain" description="J" evidence="23">
    <location>
        <begin position="310"/>
        <end position="373"/>
    </location>
</feature>
<keyword evidence="4" id="KW-0050">Antiport</keyword>
<evidence type="ECO:0000256" key="15">
    <source>
        <dbReference type="ARBA" id="ARBA00023065"/>
    </source>
</evidence>
<keyword evidence="11" id="KW-0106">Calcium</keyword>
<dbReference type="Pfam" id="PF01699">
    <property type="entry name" value="Na_Ca_ex"/>
    <property type="match status" value="2"/>
</dbReference>
<evidence type="ECO:0000313" key="25">
    <source>
        <dbReference type="RefSeq" id="XP_026141381.1"/>
    </source>
</evidence>
<comment type="subcellular location">
    <subcellularLocation>
        <location evidence="1">Cell membrane</location>
        <topology evidence="1">Multi-pass membrane protein</topology>
    </subcellularLocation>
</comment>
<dbReference type="PANTHER" id="PTHR11878">
    <property type="entry name" value="SODIUM/CALCIUM EXCHANGER"/>
    <property type="match status" value="1"/>
</dbReference>
<dbReference type="PROSITE" id="PS50076">
    <property type="entry name" value="DNAJ_2"/>
    <property type="match status" value="1"/>
</dbReference>
<dbReference type="InterPro" id="IPR004836">
    <property type="entry name" value="Na_Ca_Ex"/>
</dbReference>
<feature type="chain" id="PRO_5028470100" evidence="22">
    <location>
        <begin position="34"/>
        <end position="942"/>
    </location>
</feature>
<dbReference type="GO" id="GO:0007154">
    <property type="term" value="P:cell communication"/>
    <property type="evidence" value="ECO:0007669"/>
    <property type="project" value="InterPro"/>
</dbReference>
<evidence type="ECO:0000256" key="19">
    <source>
        <dbReference type="ARBA" id="ARBA00033667"/>
    </source>
</evidence>
<keyword evidence="16 21" id="KW-0472">Membrane</keyword>
<dbReference type="GO" id="GO:0005516">
    <property type="term" value="F:calmodulin binding"/>
    <property type="evidence" value="ECO:0007669"/>
    <property type="project" value="UniProtKB-KW"/>
</dbReference>
<evidence type="ECO:0000256" key="11">
    <source>
        <dbReference type="ARBA" id="ARBA00022837"/>
    </source>
</evidence>
<feature type="transmembrane region" description="Helical" evidence="21">
    <location>
        <begin position="767"/>
        <end position="791"/>
    </location>
</feature>
<feature type="signal peptide" evidence="22">
    <location>
        <begin position="1"/>
        <end position="33"/>
    </location>
</feature>
<feature type="transmembrane region" description="Helical" evidence="21">
    <location>
        <begin position="844"/>
        <end position="864"/>
    </location>
</feature>
<dbReference type="Gene3D" id="2.60.40.2030">
    <property type="match status" value="2"/>
</dbReference>
<keyword evidence="3" id="KW-0813">Transport</keyword>
<evidence type="ECO:0000256" key="5">
    <source>
        <dbReference type="ARBA" id="ARBA00022475"/>
    </source>
</evidence>
<keyword evidence="14" id="KW-0915">Sodium</keyword>
<dbReference type="GO" id="GO:0005432">
    <property type="term" value="F:calcium:sodium antiporter activity"/>
    <property type="evidence" value="ECO:0007669"/>
    <property type="project" value="InterPro"/>
</dbReference>
<dbReference type="GO" id="GO:0042383">
    <property type="term" value="C:sarcolemma"/>
    <property type="evidence" value="ECO:0007669"/>
    <property type="project" value="TreeGrafter"/>
</dbReference>
<keyword evidence="15" id="KW-0406">Ion transport</keyword>
<gene>
    <name evidence="25" type="primary">slc8a1b</name>
</gene>